<evidence type="ECO:0000259" key="6">
    <source>
        <dbReference type="PROSITE" id="PS50045"/>
    </source>
</evidence>
<dbReference type="Gene3D" id="1.10.8.60">
    <property type="match status" value="1"/>
</dbReference>
<dbReference type="PRINTS" id="PR01590">
    <property type="entry name" value="HTHFIS"/>
</dbReference>
<evidence type="ECO:0000313" key="8">
    <source>
        <dbReference type="EMBL" id="MDT0603911.1"/>
    </source>
</evidence>
<feature type="domain" description="Sigma-54 factor interaction" evidence="6">
    <location>
        <begin position="146"/>
        <end position="375"/>
    </location>
</feature>
<dbReference type="RefSeq" id="WP_311581081.1">
    <property type="nucleotide sequence ID" value="NZ_JAVRIF010000004.1"/>
</dbReference>
<dbReference type="PROSITE" id="PS50045">
    <property type="entry name" value="SIGMA54_INTERACT_4"/>
    <property type="match status" value="1"/>
</dbReference>
<dbReference type="Pfam" id="PF02954">
    <property type="entry name" value="HTH_8"/>
    <property type="match status" value="1"/>
</dbReference>
<dbReference type="InterPro" id="IPR001789">
    <property type="entry name" value="Sig_transdc_resp-reg_receiver"/>
</dbReference>
<sequence>MTHILVVDDRADIRMSLSILLEAHQYQIIEAENPQVAQQKLQKTTIALIILDMNFRLDSTSGEEGLRFLAWLKNNQISVPVIAMTSWNNLKLVTEAMKLGATDFIDKPWRNKQLIHKVEQQLTLASLQTENNKIKQQSNAHITEHYSWRSACMLQLFDKIKTIAATDTNILLTGAHGTGKNTLARFIHQQTSQTYQPFVSVNMQSITDPRFEVEMFGQFNASCNDTNTDQFGYLALADKGTLLFQNIDRASNNQQTKLLQVLTNGTFKKLNSSNTERLNCRIISSTSVDLKQLIKNNQFNQELYKRLNTTHLTVPALHERIQDIIPLTQYFIAMYSQKYQRDYCQLTQGAQQALQEYHWPGNIRELSQLVERAVLLNSNQALDCEDLRLSASNPKIELPIMTLRDAEITLIQKALLQTDNNIPQAAKLLGLTKSSMYRRVEKYDLAKN</sequence>
<name>A0ABU3A162_9GAMM</name>
<dbReference type="InterPro" id="IPR009057">
    <property type="entry name" value="Homeodomain-like_sf"/>
</dbReference>
<keyword evidence="2" id="KW-0067">ATP-binding</keyword>
<dbReference type="Gene3D" id="3.40.50.2300">
    <property type="match status" value="1"/>
</dbReference>
<gene>
    <name evidence="8" type="ORF">RM573_09925</name>
</gene>
<feature type="modified residue" description="4-aspartylphosphate" evidence="5">
    <location>
        <position position="52"/>
    </location>
</feature>
<keyword evidence="5" id="KW-0597">Phosphoprotein</keyword>
<dbReference type="InterPro" id="IPR027417">
    <property type="entry name" value="P-loop_NTPase"/>
</dbReference>
<evidence type="ECO:0000256" key="1">
    <source>
        <dbReference type="ARBA" id="ARBA00022741"/>
    </source>
</evidence>
<reference evidence="8 9" key="1">
    <citation type="submission" date="2023-09" db="EMBL/GenBank/DDBJ databases">
        <authorList>
            <person name="Rey-Velasco X."/>
        </authorList>
    </citation>
    <scope>NUCLEOTIDE SEQUENCE [LARGE SCALE GENOMIC DNA]</scope>
    <source>
        <strain evidence="8 9">W431</strain>
    </source>
</reference>
<dbReference type="Proteomes" id="UP001266357">
    <property type="component" value="Unassembled WGS sequence"/>
</dbReference>
<dbReference type="SUPFAM" id="SSF52540">
    <property type="entry name" value="P-loop containing nucleoside triphosphate hydrolases"/>
    <property type="match status" value="1"/>
</dbReference>
<dbReference type="InterPro" id="IPR003593">
    <property type="entry name" value="AAA+_ATPase"/>
</dbReference>
<dbReference type="SMART" id="SM00448">
    <property type="entry name" value="REC"/>
    <property type="match status" value="1"/>
</dbReference>
<protein>
    <submittedName>
        <fullName evidence="8">Sigma-54 dependent transcriptional regulator</fullName>
    </submittedName>
</protein>
<dbReference type="SUPFAM" id="SSF52172">
    <property type="entry name" value="CheY-like"/>
    <property type="match status" value="1"/>
</dbReference>
<dbReference type="SMART" id="SM00382">
    <property type="entry name" value="AAA"/>
    <property type="match status" value="1"/>
</dbReference>
<dbReference type="Gene3D" id="3.40.50.300">
    <property type="entry name" value="P-loop containing nucleotide triphosphate hydrolases"/>
    <property type="match status" value="1"/>
</dbReference>
<evidence type="ECO:0000256" key="2">
    <source>
        <dbReference type="ARBA" id="ARBA00022840"/>
    </source>
</evidence>
<proteinExistence type="predicted"/>
<keyword evidence="1" id="KW-0547">Nucleotide-binding</keyword>
<dbReference type="PROSITE" id="PS50110">
    <property type="entry name" value="RESPONSE_REGULATORY"/>
    <property type="match status" value="1"/>
</dbReference>
<evidence type="ECO:0000313" key="9">
    <source>
        <dbReference type="Proteomes" id="UP001266357"/>
    </source>
</evidence>
<evidence type="ECO:0000256" key="5">
    <source>
        <dbReference type="PROSITE-ProRule" id="PRU00169"/>
    </source>
</evidence>
<dbReference type="Pfam" id="PF25601">
    <property type="entry name" value="AAA_lid_14"/>
    <property type="match status" value="1"/>
</dbReference>
<organism evidence="8 9">
    <name type="scientific">Thalassotalea castellviae</name>
    <dbReference type="NCBI Taxonomy" id="3075612"/>
    <lineage>
        <taxon>Bacteria</taxon>
        <taxon>Pseudomonadati</taxon>
        <taxon>Pseudomonadota</taxon>
        <taxon>Gammaproteobacteria</taxon>
        <taxon>Alteromonadales</taxon>
        <taxon>Colwelliaceae</taxon>
        <taxon>Thalassotalea</taxon>
    </lineage>
</organism>
<dbReference type="Pfam" id="PF00072">
    <property type="entry name" value="Response_reg"/>
    <property type="match status" value="1"/>
</dbReference>
<dbReference type="InterPro" id="IPR002078">
    <property type="entry name" value="Sigma_54_int"/>
</dbReference>
<dbReference type="CDD" id="cd00009">
    <property type="entry name" value="AAA"/>
    <property type="match status" value="1"/>
</dbReference>
<dbReference type="InterPro" id="IPR058031">
    <property type="entry name" value="AAA_lid_NorR"/>
</dbReference>
<dbReference type="SUPFAM" id="SSF46689">
    <property type="entry name" value="Homeodomain-like"/>
    <property type="match status" value="1"/>
</dbReference>
<keyword evidence="9" id="KW-1185">Reference proteome</keyword>
<dbReference type="EMBL" id="JAVRIF010000004">
    <property type="protein sequence ID" value="MDT0603911.1"/>
    <property type="molecule type" value="Genomic_DNA"/>
</dbReference>
<accession>A0ABU3A162</accession>
<dbReference type="Pfam" id="PF00158">
    <property type="entry name" value="Sigma54_activat"/>
    <property type="match status" value="1"/>
</dbReference>
<evidence type="ECO:0000256" key="3">
    <source>
        <dbReference type="ARBA" id="ARBA00023015"/>
    </source>
</evidence>
<dbReference type="PANTHER" id="PTHR32071">
    <property type="entry name" value="TRANSCRIPTIONAL REGULATORY PROTEIN"/>
    <property type="match status" value="1"/>
</dbReference>
<evidence type="ECO:0000256" key="4">
    <source>
        <dbReference type="ARBA" id="ARBA00023163"/>
    </source>
</evidence>
<dbReference type="Gene3D" id="1.10.10.60">
    <property type="entry name" value="Homeodomain-like"/>
    <property type="match status" value="1"/>
</dbReference>
<evidence type="ECO:0000259" key="7">
    <source>
        <dbReference type="PROSITE" id="PS50110"/>
    </source>
</evidence>
<feature type="domain" description="Response regulatory" evidence="7">
    <location>
        <begin position="3"/>
        <end position="122"/>
    </location>
</feature>
<dbReference type="InterPro" id="IPR002197">
    <property type="entry name" value="HTH_Fis"/>
</dbReference>
<comment type="caution">
    <text evidence="8">The sequence shown here is derived from an EMBL/GenBank/DDBJ whole genome shotgun (WGS) entry which is preliminary data.</text>
</comment>
<keyword evidence="3" id="KW-0805">Transcription regulation</keyword>
<dbReference type="InterPro" id="IPR011006">
    <property type="entry name" value="CheY-like_superfamily"/>
</dbReference>
<keyword evidence="4" id="KW-0804">Transcription</keyword>
<dbReference type="CDD" id="cd00156">
    <property type="entry name" value="REC"/>
    <property type="match status" value="1"/>
</dbReference>